<keyword evidence="6" id="KW-0472">Membrane</keyword>
<keyword evidence="3" id="KW-0865">Zymogen</keyword>
<keyword evidence="5" id="KW-0479">Metal-binding</keyword>
<reference evidence="7 8" key="1">
    <citation type="submission" date="2018-04" db="EMBL/GenBank/DDBJ databases">
        <title>Complete genome uncultured novel isolate.</title>
        <authorList>
            <person name="Merlino G."/>
        </authorList>
    </citation>
    <scope>NUCLEOTIDE SEQUENCE [LARGE SCALE GENOMIC DNA]</scope>
    <source>
        <strain evidence="8">R1DC9</strain>
    </source>
</reference>
<dbReference type="Gene3D" id="2.30.120.10">
    <property type="match status" value="1"/>
</dbReference>
<organism evidence="7 8">
    <name type="scientific">Mangrovivirga cuniculi</name>
    <dbReference type="NCBI Taxonomy" id="2715131"/>
    <lineage>
        <taxon>Bacteria</taxon>
        <taxon>Pseudomonadati</taxon>
        <taxon>Bacteroidota</taxon>
        <taxon>Cytophagia</taxon>
        <taxon>Cytophagales</taxon>
        <taxon>Mangrovivirgaceae</taxon>
        <taxon>Mangrovivirga</taxon>
    </lineage>
</organism>
<dbReference type="InterPro" id="IPR043147">
    <property type="entry name" value="Penicillin_amidase_A-knob"/>
</dbReference>
<dbReference type="SUPFAM" id="SSF56235">
    <property type="entry name" value="N-terminal nucleophile aminohydrolases (Ntn hydrolases)"/>
    <property type="match status" value="1"/>
</dbReference>
<dbReference type="Gene3D" id="1.10.439.10">
    <property type="entry name" value="Penicillin Amidohydrolase, domain 1"/>
    <property type="match status" value="1"/>
</dbReference>
<evidence type="ECO:0000256" key="2">
    <source>
        <dbReference type="ARBA" id="ARBA00022801"/>
    </source>
</evidence>
<dbReference type="CDD" id="cd03747">
    <property type="entry name" value="Ntn_PGA_like"/>
    <property type="match status" value="1"/>
</dbReference>
<comment type="cofactor">
    <cofactor evidence="5">
        <name>Ca(2+)</name>
        <dbReference type="ChEBI" id="CHEBI:29108"/>
    </cofactor>
    <text evidence="5">Binds 1 Ca(2+) ion per dimer.</text>
</comment>
<keyword evidence="6" id="KW-0812">Transmembrane</keyword>
<name>A0A4D7JGT9_9BACT</name>
<comment type="similarity">
    <text evidence="1">Belongs to the peptidase S45 family.</text>
</comment>
<dbReference type="Proteomes" id="UP000298616">
    <property type="component" value="Chromosome"/>
</dbReference>
<sequence length="778" mass="89423">MKKSITRIFLGLITVVVVLLIIGFVWSLSFKPDYDENRPLTDLQDSVEVFYDQYGVPHILASNETDAYRALGYIQAKDRFFQMDLFRRIGSGTLSELFGKDMLKNDKFLRALQIKNHAQKSINQLNENSPWTKGMKAYVDGVNEYLKENKPIEYYLLGTEPKPFALDDIYYVTGYMSYSFAMAIRTEPTLQFIKTEYGSEYLSDLAIDFDTSATTIPSSPTYKGKDIQAMAISINEQINSLNMPDLIGSNSWIASGTKTKSGYPLFANDPHISFSQPAIWYEAHIITPEFNFYGSHLPGVPFGIIGHTEHHSWGFTMFENDDMDLYLGKSVSDKSYQYRNEEIEYEIINEEFKIKDEEPVNKNYRKTVHGVVINDVVDELRKYEDPVSLWWVYLKFDDQLMEACYKFSHSKSVNEIEDAIKLVHAPGLNVMYADTTGNIAWYAAAKLPDRSKQSNSKFFLDGVTGKDDITEYYPFSVNPKSLNPETGFVYSANNQSESLVDSIKIPGYYLPDDRANRIIEMIEGKDDLDIGYFQKMQLDNYNETSLYFSQWMSEYAIGTLKKGLEDFNGNFNRDSDVSAKIQFGIEKFSEEVFKDELGEELYNTFLQTHLYKRTLEKLVKEKNSVWIDNVSTENKESVEHIMKKVIKAINSNDFSNWASDHILTHEHPVGSQKPLNIIFNVGPFEVGSTNEALNNYLFKYQNRPYKVHAGPSMRKIVDLSDVNSSLNVLPTGQSGVFNSEWYDDQSELYVQGNWRPMLFKKDEIKKNSKSKSEFYPAN</sequence>
<dbReference type="InterPro" id="IPR002692">
    <property type="entry name" value="S45"/>
</dbReference>
<dbReference type="OrthoDB" id="9759796at2"/>
<keyword evidence="6" id="KW-1133">Transmembrane helix</keyword>
<dbReference type="AlphaFoldDB" id="A0A4D7JGT9"/>
<feature type="transmembrane region" description="Helical" evidence="6">
    <location>
        <begin position="7"/>
        <end position="28"/>
    </location>
</feature>
<accession>A0A4D7JGT9</accession>
<dbReference type="Gene3D" id="3.60.20.10">
    <property type="entry name" value="Glutamine Phosphoribosylpyrophosphate, subunit 1, domain 1"/>
    <property type="match status" value="1"/>
</dbReference>
<dbReference type="KEGG" id="fpf:DCC35_03655"/>
<keyword evidence="8" id="KW-1185">Reference proteome</keyword>
<dbReference type="PIRSF" id="PIRSF001227">
    <property type="entry name" value="Pen_acylase"/>
    <property type="match status" value="1"/>
</dbReference>
<dbReference type="InterPro" id="IPR014395">
    <property type="entry name" value="Pen/GL7ACA/AHL_acylase"/>
</dbReference>
<gene>
    <name evidence="7" type="ORF">DCC35_03655</name>
</gene>
<evidence type="ECO:0000313" key="8">
    <source>
        <dbReference type="Proteomes" id="UP000298616"/>
    </source>
</evidence>
<feature type="binding site" evidence="5">
    <location>
        <position position="187"/>
    </location>
    <ligand>
        <name>Ca(2+)</name>
        <dbReference type="ChEBI" id="CHEBI:29108"/>
    </ligand>
</feature>
<dbReference type="InterPro" id="IPR029055">
    <property type="entry name" value="Ntn_hydrolases_N"/>
</dbReference>
<dbReference type="Pfam" id="PF01804">
    <property type="entry name" value="Penicil_amidase"/>
    <property type="match status" value="1"/>
</dbReference>
<dbReference type="PANTHER" id="PTHR34218">
    <property type="entry name" value="PEPTIDASE S45 PENICILLIN AMIDASE"/>
    <property type="match status" value="1"/>
</dbReference>
<feature type="active site" description="Nucleophile" evidence="4">
    <location>
        <position position="249"/>
    </location>
</feature>
<evidence type="ECO:0000256" key="3">
    <source>
        <dbReference type="ARBA" id="ARBA00023145"/>
    </source>
</evidence>
<protein>
    <submittedName>
        <fullName evidence="7">Penicillin acylase family protein</fullName>
    </submittedName>
</protein>
<dbReference type="GO" id="GO:0046872">
    <property type="term" value="F:metal ion binding"/>
    <property type="evidence" value="ECO:0007669"/>
    <property type="project" value="UniProtKB-KW"/>
</dbReference>
<dbReference type="PANTHER" id="PTHR34218:SF5">
    <property type="entry name" value="PENICILLIN ACYLASE FAMILY PROTEIN"/>
    <property type="match status" value="1"/>
</dbReference>
<evidence type="ECO:0000256" key="4">
    <source>
        <dbReference type="PIRSR" id="PIRSR001227-1"/>
    </source>
</evidence>
<proteinExistence type="inferred from homology"/>
<dbReference type="InterPro" id="IPR023343">
    <property type="entry name" value="Penicillin_amidase_dom1"/>
</dbReference>
<evidence type="ECO:0000256" key="5">
    <source>
        <dbReference type="PIRSR" id="PIRSR001227-2"/>
    </source>
</evidence>
<evidence type="ECO:0000313" key="7">
    <source>
        <dbReference type="EMBL" id="QCK13917.1"/>
    </source>
</evidence>
<dbReference type="GO" id="GO:0016811">
    <property type="term" value="F:hydrolase activity, acting on carbon-nitrogen (but not peptide) bonds, in linear amides"/>
    <property type="evidence" value="ECO:0007669"/>
    <property type="project" value="InterPro"/>
</dbReference>
<evidence type="ECO:0000256" key="6">
    <source>
        <dbReference type="SAM" id="Phobius"/>
    </source>
</evidence>
<dbReference type="RefSeq" id="WP_137089508.1">
    <property type="nucleotide sequence ID" value="NZ_CP028923.1"/>
</dbReference>
<evidence type="ECO:0000256" key="1">
    <source>
        <dbReference type="ARBA" id="ARBA00006586"/>
    </source>
</evidence>
<dbReference type="Gene3D" id="1.10.1400.10">
    <property type="match status" value="1"/>
</dbReference>
<feature type="binding site" evidence="5">
    <location>
        <position position="324"/>
    </location>
    <ligand>
        <name>Ca(2+)</name>
        <dbReference type="ChEBI" id="CHEBI:29108"/>
    </ligand>
</feature>
<keyword evidence="2" id="KW-0378">Hydrolase</keyword>
<dbReference type="EMBL" id="CP028923">
    <property type="protein sequence ID" value="QCK13917.1"/>
    <property type="molecule type" value="Genomic_DNA"/>
</dbReference>
<feature type="binding site" evidence="5">
    <location>
        <position position="321"/>
    </location>
    <ligand>
        <name>Ca(2+)</name>
        <dbReference type="ChEBI" id="CHEBI:29108"/>
    </ligand>
</feature>
<dbReference type="GO" id="GO:0017000">
    <property type="term" value="P:antibiotic biosynthetic process"/>
    <property type="evidence" value="ECO:0007669"/>
    <property type="project" value="InterPro"/>
</dbReference>
<keyword evidence="5" id="KW-0106">Calcium</keyword>
<dbReference type="InterPro" id="IPR043146">
    <property type="entry name" value="Penicillin_amidase_N_B-knob"/>
</dbReference>